<dbReference type="AlphaFoldDB" id="A0A1H6DQJ1"/>
<protein>
    <submittedName>
        <fullName evidence="1">Uncharacterized protein</fullName>
    </submittedName>
</protein>
<proteinExistence type="predicted"/>
<reference evidence="2" key="1">
    <citation type="submission" date="2016-10" db="EMBL/GenBank/DDBJ databases">
        <authorList>
            <person name="Varghese N."/>
            <person name="Submissions S."/>
        </authorList>
    </citation>
    <scope>NUCLEOTIDE SEQUENCE [LARGE SCALE GENOMIC DNA]</scope>
    <source>
        <strain evidence="2">DSM 43163</strain>
    </source>
</reference>
<dbReference type="EMBL" id="FNVO01000020">
    <property type="protein sequence ID" value="SEG87490.1"/>
    <property type="molecule type" value="Genomic_DNA"/>
</dbReference>
<keyword evidence="2" id="KW-1185">Reference proteome</keyword>
<evidence type="ECO:0000313" key="1">
    <source>
        <dbReference type="EMBL" id="SEG87490.1"/>
    </source>
</evidence>
<organism evidence="1 2">
    <name type="scientific">Thermomonospora echinospora</name>
    <dbReference type="NCBI Taxonomy" id="1992"/>
    <lineage>
        <taxon>Bacteria</taxon>
        <taxon>Bacillati</taxon>
        <taxon>Actinomycetota</taxon>
        <taxon>Actinomycetes</taxon>
        <taxon>Streptosporangiales</taxon>
        <taxon>Thermomonosporaceae</taxon>
        <taxon>Thermomonospora</taxon>
    </lineage>
</organism>
<accession>A0A1H6DQJ1</accession>
<gene>
    <name evidence="1" type="ORF">SAMN04489712_120142</name>
</gene>
<sequence>MTDRLECPDCGGRGEQQLGPVNVRCLFCGGLGYVGDDNEPAERDADDGADVHPMEAEPVWEQLGARAVPGCSVCFGAGTVVSLGGDVRGGVPTKMVRLPCPECAADRT</sequence>
<name>A0A1H6DQJ1_9ACTN</name>
<evidence type="ECO:0000313" key="2">
    <source>
        <dbReference type="Proteomes" id="UP000236723"/>
    </source>
</evidence>
<dbReference type="Proteomes" id="UP000236723">
    <property type="component" value="Unassembled WGS sequence"/>
</dbReference>